<dbReference type="EMBL" id="PYGI01000019">
    <property type="protein sequence ID" value="PSL12175.1"/>
    <property type="molecule type" value="Genomic_DNA"/>
</dbReference>
<reference evidence="2 3" key="1">
    <citation type="submission" date="2018-03" db="EMBL/GenBank/DDBJ databases">
        <title>Genomic Encyclopedia of Archaeal and Bacterial Type Strains, Phase II (KMG-II): from individual species to whole genera.</title>
        <authorList>
            <person name="Goeker M."/>
        </authorList>
    </citation>
    <scope>NUCLEOTIDE SEQUENCE [LARGE SCALE GENOMIC DNA]</scope>
    <source>
        <strain evidence="2 3">DSM 17586</strain>
    </source>
</reference>
<organism evidence="2 3">
    <name type="scientific">Marinobacterium halophilum</name>
    <dbReference type="NCBI Taxonomy" id="267374"/>
    <lineage>
        <taxon>Bacteria</taxon>
        <taxon>Pseudomonadati</taxon>
        <taxon>Pseudomonadota</taxon>
        <taxon>Gammaproteobacteria</taxon>
        <taxon>Oceanospirillales</taxon>
        <taxon>Oceanospirillaceae</taxon>
        <taxon>Marinobacterium</taxon>
    </lineage>
</organism>
<feature type="transmembrane region" description="Helical" evidence="1">
    <location>
        <begin position="64"/>
        <end position="96"/>
    </location>
</feature>
<dbReference type="OrthoDB" id="5405464at2"/>
<keyword evidence="1" id="KW-0812">Transmembrane</keyword>
<feature type="transmembrane region" description="Helical" evidence="1">
    <location>
        <begin position="20"/>
        <end position="44"/>
    </location>
</feature>
<protein>
    <submittedName>
        <fullName evidence="2">Putative membrane protein</fullName>
    </submittedName>
</protein>
<keyword evidence="1" id="KW-1133">Transmembrane helix</keyword>
<dbReference type="RefSeq" id="WP_106592577.1">
    <property type="nucleotide sequence ID" value="NZ_PYGI01000019.1"/>
</dbReference>
<evidence type="ECO:0000256" key="1">
    <source>
        <dbReference type="SAM" id="Phobius"/>
    </source>
</evidence>
<gene>
    <name evidence="2" type="ORF">CLV44_1199</name>
</gene>
<sequence length="119" mass="13460">MTDTPAKIGQQDGSSGNAKIVYILYLIGLVVGITSIVGVVMAYIYKADAPDWLKDHFRWQIRTFWIGIVYSLIGMVTTLILVGYLILLFVLVWYIVRCVKGLQCLDKRQPLPDSGSWMF</sequence>
<keyword evidence="3" id="KW-1185">Reference proteome</keyword>
<keyword evidence="1" id="KW-0472">Membrane</keyword>
<evidence type="ECO:0000313" key="2">
    <source>
        <dbReference type="EMBL" id="PSL12175.1"/>
    </source>
</evidence>
<name>A0A2P8ERW9_9GAMM</name>
<accession>A0A2P8ERW9</accession>
<proteinExistence type="predicted"/>
<dbReference type="Proteomes" id="UP000242133">
    <property type="component" value="Unassembled WGS sequence"/>
</dbReference>
<evidence type="ECO:0000313" key="3">
    <source>
        <dbReference type="Proteomes" id="UP000242133"/>
    </source>
</evidence>
<comment type="caution">
    <text evidence="2">The sequence shown here is derived from an EMBL/GenBank/DDBJ whole genome shotgun (WGS) entry which is preliminary data.</text>
</comment>
<dbReference type="AlphaFoldDB" id="A0A2P8ERW9"/>